<sequence length="71" mass="7703">MKTTLSITTKRDGARIHRLIDDTHYPTRTRQPEIRRDPMVAALFGAAAAPASKREGAQSSRGAPPTSTRSA</sequence>
<dbReference type="Proteomes" id="UP000450012">
    <property type="component" value="Unassembled WGS sequence"/>
</dbReference>
<proteinExistence type="predicted"/>
<accession>A0A7X4GPC7</accession>
<dbReference type="RefSeq" id="WP_166454541.1">
    <property type="nucleotide sequence ID" value="NZ_WWCK01000002.1"/>
</dbReference>
<organism evidence="2 3">
    <name type="scientific">Duganella rivi</name>
    <dbReference type="NCBI Taxonomy" id="2666083"/>
    <lineage>
        <taxon>Bacteria</taxon>
        <taxon>Pseudomonadati</taxon>
        <taxon>Pseudomonadota</taxon>
        <taxon>Betaproteobacteria</taxon>
        <taxon>Burkholderiales</taxon>
        <taxon>Oxalobacteraceae</taxon>
        <taxon>Telluria group</taxon>
        <taxon>Duganella</taxon>
    </lineage>
</organism>
<gene>
    <name evidence="2" type="ORF">GTP45_07700</name>
</gene>
<evidence type="ECO:0000313" key="3">
    <source>
        <dbReference type="Proteomes" id="UP000450012"/>
    </source>
</evidence>
<protein>
    <submittedName>
        <fullName evidence="2">Uncharacterized protein</fullName>
    </submittedName>
</protein>
<keyword evidence="3" id="KW-1185">Reference proteome</keyword>
<dbReference type="EMBL" id="WWCK01000002">
    <property type="protein sequence ID" value="MYM66710.1"/>
    <property type="molecule type" value="Genomic_DNA"/>
</dbReference>
<feature type="region of interest" description="Disordered" evidence="1">
    <location>
        <begin position="46"/>
        <end position="71"/>
    </location>
</feature>
<dbReference type="AlphaFoldDB" id="A0A7X4GPC7"/>
<reference evidence="2 3" key="1">
    <citation type="submission" date="2019-12" db="EMBL/GenBank/DDBJ databases">
        <title>Novel species isolated from a subtropical stream in China.</title>
        <authorList>
            <person name="Lu H."/>
        </authorList>
    </citation>
    <scope>NUCLEOTIDE SEQUENCE [LARGE SCALE GENOMIC DNA]</scope>
    <source>
        <strain evidence="2 3">FT55W</strain>
    </source>
</reference>
<comment type="caution">
    <text evidence="2">The sequence shown here is derived from an EMBL/GenBank/DDBJ whole genome shotgun (WGS) entry which is preliminary data.</text>
</comment>
<evidence type="ECO:0000313" key="2">
    <source>
        <dbReference type="EMBL" id="MYM66710.1"/>
    </source>
</evidence>
<feature type="compositionally biased region" description="Polar residues" evidence="1">
    <location>
        <begin position="57"/>
        <end position="71"/>
    </location>
</feature>
<name>A0A7X4GPC7_9BURK</name>
<evidence type="ECO:0000256" key="1">
    <source>
        <dbReference type="SAM" id="MobiDB-lite"/>
    </source>
</evidence>